<reference evidence="1 2" key="1">
    <citation type="submission" date="2021-09" db="EMBL/GenBank/DDBJ databases">
        <title>Genomic insights and catalytic innovation underlie evolution of tropane alkaloids biosynthesis.</title>
        <authorList>
            <person name="Wang Y.-J."/>
            <person name="Tian T."/>
            <person name="Huang J.-P."/>
            <person name="Huang S.-X."/>
        </authorList>
    </citation>
    <scope>NUCLEOTIDE SEQUENCE [LARGE SCALE GENOMIC DNA]</scope>
    <source>
        <strain evidence="1">KIB-2018</strain>
        <tissue evidence="1">Leaf</tissue>
    </source>
</reference>
<gene>
    <name evidence="1" type="ORF">K2173_014029</name>
</gene>
<dbReference type="AlphaFoldDB" id="A0AAV8SDA4"/>
<proteinExistence type="predicted"/>
<dbReference type="Proteomes" id="UP001159364">
    <property type="component" value="Linkage Group LG11"/>
</dbReference>
<organism evidence="1 2">
    <name type="scientific">Erythroxylum novogranatense</name>
    <dbReference type="NCBI Taxonomy" id="1862640"/>
    <lineage>
        <taxon>Eukaryota</taxon>
        <taxon>Viridiplantae</taxon>
        <taxon>Streptophyta</taxon>
        <taxon>Embryophyta</taxon>
        <taxon>Tracheophyta</taxon>
        <taxon>Spermatophyta</taxon>
        <taxon>Magnoliopsida</taxon>
        <taxon>eudicotyledons</taxon>
        <taxon>Gunneridae</taxon>
        <taxon>Pentapetalae</taxon>
        <taxon>rosids</taxon>
        <taxon>fabids</taxon>
        <taxon>Malpighiales</taxon>
        <taxon>Erythroxylaceae</taxon>
        <taxon>Erythroxylum</taxon>
    </lineage>
</organism>
<sequence>MYKSMTVKETAQGRLQFQPKYKDFLLPHRSMDQSPSLVMEDRCAFENSESSMVVGKWKQEGFMHSQVLRIKEEDSHLGEDFTEGWNYANKENGSLGNILQLRRVVFFPRQVLPCSPLRVVQPPQSLK</sequence>
<comment type="caution">
    <text evidence="1">The sequence shown here is derived from an EMBL/GenBank/DDBJ whole genome shotgun (WGS) entry which is preliminary data.</text>
</comment>
<protein>
    <submittedName>
        <fullName evidence="1">Uncharacterized protein</fullName>
    </submittedName>
</protein>
<accession>A0AAV8SDA4</accession>
<keyword evidence="2" id="KW-1185">Reference proteome</keyword>
<evidence type="ECO:0000313" key="2">
    <source>
        <dbReference type="Proteomes" id="UP001159364"/>
    </source>
</evidence>
<dbReference type="EMBL" id="JAIWQS010000011">
    <property type="protein sequence ID" value="KAJ8750114.1"/>
    <property type="molecule type" value="Genomic_DNA"/>
</dbReference>
<evidence type="ECO:0000313" key="1">
    <source>
        <dbReference type="EMBL" id="KAJ8750114.1"/>
    </source>
</evidence>
<name>A0AAV8SDA4_9ROSI</name>